<dbReference type="Gene3D" id="3.40.50.150">
    <property type="entry name" value="Vaccinia Virus protein VP39"/>
    <property type="match status" value="1"/>
</dbReference>
<proteinExistence type="predicted"/>
<dbReference type="AlphaFoldDB" id="A0A1C6SH75"/>
<organism evidence="2 3">
    <name type="scientific">Micromonospora inyonensis</name>
    <dbReference type="NCBI Taxonomy" id="47866"/>
    <lineage>
        <taxon>Bacteria</taxon>
        <taxon>Bacillati</taxon>
        <taxon>Actinomycetota</taxon>
        <taxon>Actinomycetes</taxon>
        <taxon>Micromonosporales</taxon>
        <taxon>Micromonosporaceae</taxon>
        <taxon>Micromonospora</taxon>
    </lineage>
</organism>
<accession>A0A1C6SH75</accession>
<dbReference type="STRING" id="47866.GA0074694_5225"/>
<dbReference type="CDD" id="cd02440">
    <property type="entry name" value="AdoMet_MTases"/>
    <property type="match status" value="1"/>
</dbReference>
<keyword evidence="3" id="KW-1185">Reference proteome</keyword>
<evidence type="ECO:0000313" key="3">
    <source>
        <dbReference type="Proteomes" id="UP000198906"/>
    </source>
</evidence>
<dbReference type="Proteomes" id="UP000198906">
    <property type="component" value="Unassembled WGS sequence"/>
</dbReference>
<dbReference type="SUPFAM" id="SSF53335">
    <property type="entry name" value="S-adenosyl-L-methionine-dependent methyltransferases"/>
    <property type="match status" value="1"/>
</dbReference>
<sequence length="300" mass="30954">MGGRSGRSAHGVCAAGRHRAAVGGRTGTARTSARPVGSATVPVVDGGDGPVLVVDPTRRTGRTLLAAGVEQSYVDVADPTHLRFEYVRRMAAVLDLAAPSGVPLRALHLGGGALTLPRYLAATRPGSPQLVVERDPTLLDLVVRELPPPPGVRTEVGDARGALAGQPAGGYDVVLADVYSGARMPAHVCTVEFVAEVARALHPDGIYLVNLTDLPPLVFSRVQAATLGTVFAEVCLVAARRMLSGRRYGNVVLAAAARPGRLPVRRLAARVARDPLPGTVRHGPELAAFVAGAAPATDAG</sequence>
<dbReference type="GO" id="GO:0006596">
    <property type="term" value="P:polyamine biosynthetic process"/>
    <property type="evidence" value="ECO:0007669"/>
    <property type="project" value="UniProtKB-KW"/>
</dbReference>
<evidence type="ECO:0000256" key="1">
    <source>
        <dbReference type="ARBA" id="ARBA00023115"/>
    </source>
</evidence>
<name>A0A1C6SH75_9ACTN</name>
<gene>
    <name evidence="2" type="ORF">GA0074694_5225</name>
</gene>
<protein>
    <recommendedName>
        <fullName evidence="4">Spermidine synthase</fullName>
    </recommendedName>
</protein>
<dbReference type="InterPro" id="IPR029063">
    <property type="entry name" value="SAM-dependent_MTases_sf"/>
</dbReference>
<dbReference type="PANTHER" id="PTHR43317:SF1">
    <property type="entry name" value="THERMOSPERMINE SYNTHASE ACAULIS5"/>
    <property type="match status" value="1"/>
</dbReference>
<keyword evidence="1" id="KW-0620">Polyamine biosynthesis</keyword>
<reference evidence="3" key="1">
    <citation type="submission" date="2016-06" db="EMBL/GenBank/DDBJ databases">
        <authorList>
            <person name="Varghese N."/>
        </authorList>
    </citation>
    <scope>NUCLEOTIDE SEQUENCE [LARGE SCALE GENOMIC DNA]</scope>
    <source>
        <strain evidence="3">DSM 46123</strain>
    </source>
</reference>
<dbReference type="NCBIfam" id="NF037959">
    <property type="entry name" value="MFS_SpdSyn"/>
    <property type="match status" value="1"/>
</dbReference>
<evidence type="ECO:0008006" key="4">
    <source>
        <dbReference type="Google" id="ProtNLM"/>
    </source>
</evidence>
<evidence type="ECO:0000313" key="2">
    <source>
        <dbReference type="EMBL" id="SCL28844.1"/>
    </source>
</evidence>
<dbReference type="PANTHER" id="PTHR43317">
    <property type="entry name" value="THERMOSPERMINE SYNTHASE ACAULIS5"/>
    <property type="match status" value="1"/>
</dbReference>
<dbReference type="EMBL" id="FMHU01000002">
    <property type="protein sequence ID" value="SCL28844.1"/>
    <property type="molecule type" value="Genomic_DNA"/>
</dbReference>